<reference evidence="2" key="3">
    <citation type="submission" date="2020-12" db="UniProtKB">
        <authorList>
            <consortium name="EnsemblPlants"/>
        </authorList>
    </citation>
    <scope>IDENTIFICATION</scope>
</reference>
<proteinExistence type="predicted"/>
<organism evidence="2 3">
    <name type="scientific">Physcomitrium patens</name>
    <name type="common">Spreading-leaved earth moss</name>
    <name type="synonym">Physcomitrella patens</name>
    <dbReference type="NCBI Taxonomy" id="3218"/>
    <lineage>
        <taxon>Eukaryota</taxon>
        <taxon>Viridiplantae</taxon>
        <taxon>Streptophyta</taxon>
        <taxon>Embryophyta</taxon>
        <taxon>Bryophyta</taxon>
        <taxon>Bryophytina</taxon>
        <taxon>Bryopsida</taxon>
        <taxon>Funariidae</taxon>
        <taxon>Funariales</taxon>
        <taxon>Funariaceae</taxon>
        <taxon>Physcomitrium</taxon>
    </lineage>
</organism>
<dbReference type="Proteomes" id="UP000006727">
    <property type="component" value="Chromosome 1"/>
</dbReference>
<reference evidence="2 3" key="2">
    <citation type="journal article" date="2018" name="Plant J.">
        <title>The Physcomitrella patens chromosome-scale assembly reveals moss genome structure and evolution.</title>
        <authorList>
            <person name="Lang D."/>
            <person name="Ullrich K.K."/>
            <person name="Murat F."/>
            <person name="Fuchs J."/>
            <person name="Jenkins J."/>
            <person name="Haas F.B."/>
            <person name="Piednoel M."/>
            <person name="Gundlach H."/>
            <person name="Van Bel M."/>
            <person name="Meyberg R."/>
            <person name="Vives C."/>
            <person name="Morata J."/>
            <person name="Symeonidi A."/>
            <person name="Hiss M."/>
            <person name="Muchero W."/>
            <person name="Kamisugi Y."/>
            <person name="Saleh O."/>
            <person name="Blanc G."/>
            <person name="Decker E.L."/>
            <person name="van Gessel N."/>
            <person name="Grimwood J."/>
            <person name="Hayes R.D."/>
            <person name="Graham S.W."/>
            <person name="Gunter L.E."/>
            <person name="McDaniel S.F."/>
            <person name="Hoernstein S.N.W."/>
            <person name="Larsson A."/>
            <person name="Li F.W."/>
            <person name="Perroud P.F."/>
            <person name="Phillips J."/>
            <person name="Ranjan P."/>
            <person name="Rokshar D.S."/>
            <person name="Rothfels C.J."/>
            <person name="Schneider L."/>
            <person name="Shu S."/>
            <person name="Stevenson D.W."/>
            <person name="Thummler F."/>
            <person name="Tillich M."/>
            <person name="Villarreal Aguilar J.C."/>
            <person name="Widiez T."/>
            <person name="Wong G.K."/>
            <person name="Wymore A."/>
            <person name="Zhang Y."/>
            <person name="Zimmer A.D."/>
            <person name="Quatrano R.S."/>
            <person name="Mayer K.F.X."/>
            <person name="Goodstein D."/>
            <person name="Casacuberta J.M."/>
            <person name="Vandepoele K."/>
            <person name="Reski R."/>
            <person name="Cuming A.C."/>
            <person name="Tuskan G.A."/>
            <person name="Maumus F."/>
            <person name="Salse J."/>
            <person name="Schmutz J."/>
            <person name="Rensing S.A."/>
        </authorList>
    </citation>
    <scope>NUCLEOTIDE SEQUENCE [LARGE SCALE GENOMIC DNA]</scope>
    <source>
        <strain evidence="2 3">cv. Gransden 2004</strain>
    </source>
</reference>
<name>A0A7I4BTN9_PHYPA</name>
<keyword evidence="1" id="KW-0812">Transmembrane</keyword>
<keyword evidence="3" id="KW-1185">Reference proteome</keyword>
<reference evidence="2 3" key="1">
    <citation type="journal article" date="2008" name="Science">
        <title>The Physcomitrella genome reveals evolutionary insights into the conquest of land by plants.</title>
        <authorList>
            <person name="Rensing S."/>
            <person name="Lang D."/>
            <person name="Zimmer A."/>
            <person name="Terry A."/>
            <person name="Salamov A."/>
            <person name="Shapiro H."/>
            <person name="Nishiyama T."/>
            <person name="Perroud P.-F."/>
            <person name="Lindquist E."/>
            <person name="Kamisugi Y."/>
            <person name="Tanahashi T."/>
            <person name="Sakakibara K."/>
            <person name="Fujita T."/>
            <person name="Oishi K."/>
            <person name="Shin-I T."/>
            <person name="Kuroki Y."/>
            <person name="Toyoda A."/>
            <person name="Suzuki Y."/>
            <person name="Hashimoto A."/>
            <person name="Yamaguchi K."/>
            <person name="Sugano A."/>
            <person name="Kohara Y."/>
            <person name="Fujiyama A."/>
            <person name="Anterola A."/>
            <person name="Aoki S."/>
            <person name="Ashton N."/>
            <person name="Barbazuk W.B."/>
            <person name="Barker E."/>
            <person name="Bennetzen J."/>
            <person name="Bezanilla M."/>
            <person name="Blankenship R."/>
            <person name="Cho S.H."/>
            <person name="Dutcher S."/>
            <person name="Estelle M."/>
            <person name="Fawcett J.A."/>
            <person name="Gundlach H."/>
            <person name="Hanada K."/>
            <person name="Heyl A."/>
            <person name="Hicks K.A."/>
            <person name="Hugh J."/>
            <person name="Lohr M."/>
            <person name="Mayer K."/>
            <person name="Melkozernov A."/>
            <person name="Murata T."/>
            <person name="Nelson D."/>
            <person name="Pils B."/>
            <person name="Prigge M."/>
            <person name="Reiss B."/>
            <person name="Renner T."/>
            <person name="Rombauts S."/>
            <person name="Rushton P."/>
            <person name="Sanderfoot A."/>
            <person name="Schween G."/>
            <person name="Shiu S.-H."/>
            <person name="Stueber K."/>
            <person name="Theodoulou F.L."/>
            <person name="Tu H."/>
            <person name="Van de Peer Y."/>
            <person name="Verrier P.J."/>
            <person name="Waters E."/>
            <person name="Wood A."/>
            <person name="Yang L."/>
            <person name="Cove D."/>
            <person name="Cuming A."/>
            <person name="Hasebe M."/>
            <person name="Lucas S."/>
            <person name="Mishler D.B."/>
            <person name="Reski R."/>
            <person name="Grigoriev I."/>
            <person name="Quatrano R.S."/>
            <person name="Boore J.L."/>
        </authorList>
    </citation>
    <scope>NUCLEOTIDE SEQUENCE [LARGE SCALE GENOMIC DNA]</scope>
    <source>
        <strain evidence="2 3">cv. Gransden 2004</strain>
    </source>
</reference>
<dbReference type="EMBL" id="ABEU02000001">
    <property type="status" value="NOT_ANNOTATED_CDS"/>
    <property type="molecule type" value="Genomic_DNA"/>
</dbReference>
<feature type="transmembrane region" description="Helical" evidence="1">
    <location>
        <begin position="33"/>
        <end position="63"/>
    </location>
</feature>
<accession>A0A7I4BTN9</accession>
<dbReference type="Gramene" id="Pp3c1_33960V3.2">
    <property type="protein sequence ID" value="Pp3c1_33960V3.2"/>
    <property type="gene ID" value="Pp3c1_33960"/>
</dbReference>
<protein>
    <submittedName>
        <fullName evidence="2">Uncharacterized protein</fullName>
    </submittedName>
</protein>
<dbReference type="AlphaFoldDB" id="A0A7I4BTN9"/>
<dbReference type="EnsemblPlants" id="Pp3c1_33960V3.2">
    <property type="protein sequence ID" value="Pp3c1_33960V3.2"/>
    <property type="gene ID" value="Pp3c1_33960"/>
</dbReference>
<evidence type="ECO:0000313" key="2">
    <source>
        <dbReference type="EnsemblPlants" id="Pp3c1_33960V3.2"/>
    </source>
</evidence>
<evidence type="ECO:0000256" key="1">
    <source>
        <dbReference type="SAM" id="Phobius"/>
    </source>
</evidence>
<dbReference type="InParanoid" id="A0A7I4BTN9"/>
<sequence>MLRLGARASIVIISATAVGVVVPSDQVDLRRGLANLFVVSSIIGKAAAGLIGSCKIVSLVVACKRYRSPNWLKGGGLVLLQNGNTSTSSLVN</sequence>
<keyword evidence="1" id="KW-0472">Membrane</keyword>
<evidence type="ECO:0000313" key="3">
    <source>
        <dbReference type="Proteomes" id="UP000006727"/>
    </source>
</evidence>
<keyword evidence="1" id="KW-1133">Transmembrane helix</keyword>